<protein>
    <submittedName>
        <fullName evidence="1">Uncharacterized protein</fullName>
    </submittedName>
</protein>
<accession>A0A1Y6D712</accession>
<dbReference type="AlphaFoldDB" id="A0A1Y6D712"/>
<reference evidence="1 2" key="1">
    <citation type="submission" date="2016-12" db="EMBL/GenBank/DDBJ databases">
        <authorList>
            <person name="Song W.-J."/>
            <person name="Kurnit D.M."/>
        </authorList>
    </citation>
    <scope>NUCLEOTIDE SEQUENCE [LARGE SCALE GENOMIC DNA]</scope>
    <source>
        <strain evidence="1 2">175</strain>
    </source>
</reference>
<gene>
    <name evidence="1" type="ORF">SAMN02949497_3985</name>
</gene>
<name>A0A1Y6D712_9GAMM</name>
<dbReference type="EMBL" id="FXAM01000001">
    <property type="protein sequence ID" value="SMF96583.1"/>
    <property type="molecule type" value="Genomic_DNA"/>
</dbReference>
<organism evidence="1 2">
    <name type="scientific">Methylomagnum ishizawai</name>
    <dbReference type="NCBI Taxonomy" id="1760988"/>
    <lineage>
        <taxon>Bacteria</taxon>
        <taxon>Pseudomonadati</taxon>
        <taxon>Pseudomonadota</taxon>
        <taxon>Gammaproteobacteria</taxon>
        <taxon>Methylococcales</taxon>
        <taxon>Methylococcaceae</taxon>
        <taxon>Methylomagnum</taxon>
    </lineage>
</organism>
<evidence type="ECO:0000313" key="2">
    <source>
        <dbReference type="Proteomes" id="UP000192923"/>
    </source>
</evidence>
<keyword evidence="2" id="KW-1185">Reference proteome</keyword>
<dbReference type="Proteomes" id="UP000192923">
    <property type="component" value="Unassembled WGS sequence"/>
</dbReference>
<proteinExistence type="predicted"/>
<dbReference type="RefSeq" id="WP_254899416.1">
    <property type="nucleotide sequence ID" value="NZ_FXAM01000001.1"/>
</dbReference>
<sequence length="42" mass="4816">MNPLLKLIAHGLVHAQQYGLAVPRGLGQFGPRKRLHHHRRLQ</sequence>
<evidence type="ECO:0000313" key="1">
    <source>
        <dbReference type="EMBL" id="SMF96583.1"/>
    </source>
</evidence>